<feature type="compositionally biased region" description="Acidic residues" evidence="9">
    <location>
        <begin position="624"/>
        <end position="640"/>
    </location>
</feature>
<feature type="region of interest" description="Disordered" evidence="9">
    <location>
        <begin position="364"/>
        <end position="561"/>
    </location>
</feature>
<evidence type="ECO:0000256" key="2">
    <source>
        <dbReference type="ARBA" id="ARBA00006993"/>
    </source>
</evidence>
<keyword evidence="11" id="KW-1185">Reference proteome</keyword>
<keyword evidence="3 7" id="KW-0963">Cytoplasm</keyword>
<dbReference type="GO" id="GO:0071933">
    <property type="term" value="F:Arp2/3 complex binding"/>
    <property type="evidence" value="ECO:0007669"/>
    <property type="project" value="TreeGrafter"/>
</dbReference>
<evidence type="ECO:0000256" key="9">
    <source>
        <dbReference type="SAM" id="MobiDB-lite"/>
    </source>
</evidence>
<proteinExistence type="inferred from homology"/>
<dbReference type="InterPro" id="IPR003124">
    <property type="entry name" value="WH2_dom"/>
</dbReference>
<feature type="compositionally biased region" description="Low complexity" evidence="9">
    <location>
        <begin position="454"/>
        <end position="463"/>
    </location>
</feature>
<dbReference type="GO" id="GO:0005856">
    <property type="term" value="C:cytoskeleton"/>
    <property type="evidence" value="ECO:0007669"/>
    <property type="project" value="UniProtKB-SubCell"/>
</dbReference>
<evidence type="ECO:0000259" key="10">
    <source>
        <dbReference type="PROSITE" id="PS51082"/>
    </source>
</evidence>
<feature type="region of interest" description="Disordered" evidence="9">
    <location>
        <begin position="241"/>
        <end position="338"/>
    </location>
</feature>
<evidence type="ECO:0000313" key="11">
    <source>
        <dbReference type="Proteomes" id="UP000515158"/>
    </source>
</evidence>
<evidence type="ECO:0000256" key="7">
    <source>
        <dbReference type="RuleBase" id="RU367034"/>
    </source>
</evidence>
<dbReference type="GO" id="GO:0034237">
    <property type="term" value="F:protein kinase A regulatory subunit binding"/>
    <property type="evidence" value="ECO:0007669"/>
    <property type="project" value="TreeGrafter"/>
</dbReference>
<dbReference type="PANTHER" id="PTHR12902">
    <property type="entry name" value="WASP-1"/>
    <property type="match status" value="1"/>
</dbReference>
<dbReference type="CTD" id="34519"/>
<comment type="function">
    <text evidence="7">Downstream effector molecule involved in the transmission of signals from tyrosine kinase receptors and small GTPases to the actin cytoskeleton. Promotes formation of actin filaments. Part of the WAVE complex that regulates lamellipodia formation. The WAVE complex regulates actin filament reorganization via its interaction with the Arp2/3 complex.</text>
</comment>
<evidence type="ECO:0000313" key="12">
    <source>
        <dbReference type="RefSeq" id="XP_034249863.1"/>
    </source>
</evidence>
<feature type="compositionally biased region" description="Low complexity" evidence="9">
    <location>
        <begin position="295"/>
        <end position="316"/>
    </location>
</feature>
<dbReference type="AlphaFoldDB" id="A0A6P8ZWU3"/>
<dbReference type="SMART" id="SM00246">
    <property type="entry name" value="WH2"/>
    <property type="match status" value="1"/>
</dbReference>
<dbReference type="GO" id="GO:0031209">
    <property type="term" value="C:SCAR complex"/>
    <property type="evidence" value="ECO:0007669"/>
    <property type="project" value="TreeGrafter"/>
</dbReference>
<dbReference type="FunFam" id="1.20.5.340:FF:000012">
    <property type="entry name" value="Wiskott-Aldrich syndrome protein family member 1"/>
    <property type="match status" value="1"/>
</dbReference>
<feature type="compositionally biased region" description="Low complexity" evidence="9">
    <location>
        <begin position="265"/>
        <end position="287"/>
    </location>
</feature>
<dbReference type="OrthoDB" id="1060785at2759"/>
<dbReference type="InterPro" id="IPR028288">
    <property type="entry name" value="SCAR/WAVE_fam"/>
</dbReference>
<evidence type="ECO:0000256" key="6">
    <source>
        <dbReference type="ARBA" id="ARBA00023212"/>
    </source>
</evidence>
<feature type="compositionally biased region" description="Basic residues" evidence="9">
    <location>
        <begin position="192"/>
        <end position="202"/>
    </location>
</feature>
<feature type="compositionally biased region" description="Pro residues" evidence="9">
    <location>
        <begin position="487"/>
        <end position="515"/>
    </location>
</feature>
<keyword evidence="4" id="KW-0597">Phosphoprotein</keyword>
<comment type="similarity">
    <text evidence="2 7">Belongs to the SCAR/WAVE family.</text>
</comment>
<evidence type="ECO:0000256" key="8">
    <source>
        <dbReference type="SAM" id="Coils"/>
    </source>
</evidence>
<feature type="compositionally biased region" description="Low complexity" evidence="9">
    <location>
        <begin position="548"/>
        <end position="558"/>
    </location>
</feature>
<evidence type="ECO:0000256" key="1">
    <source>
        <dbReference type="ARBA" id="ARBA00004245"/>
    </source>
</evidence>
<feature type="region of interest" description="Disordered" evidence="9">
    <location>
        <begin position="623"/>
        <end position="646"/>
    </location>
</feature>
<dbReference type="PROSITE" id="PS51082">
    <property type="entry name" value="WH2"/>
    <property type="match status" value="1"/>
</dbReference>
<evidence type="ECO:0000256" key="3">
    <source>
        <dbReference type="ARBA" id="ARBA00022490"/>
    </source>
</evidence>
<name>A0A6P8ZWU3_THRPL</name>
<comment type="subunit">
    <text evidence="7">Binds actin and the Arp2/3 complex.</text>
</comment>
<feature type="compositionally biased region" description="Polar residues" evidence="9">
    <location>
        <begin position="328"/>
        <end position="338"/>
    </location>
</feature>
<protein>
    <recommendedName>
        <fullName evidence="7">Wiskott-Aldrich syndrome protein family member</fullName>
        <shortName evidence="7">WASP family protein member</shortName>
    </recommendedName>
</protein>
<comment type="subcellular location">
    <subcellularLocation>
        <location evidence="1 7">Cytoplasm</location>
        <location evidence="1 7">Cytoskeleton</location>
    </subcellularLocation>
</comment>
<feature type="compositionally biased region" description="Basic and acidic residues" evidence="9">
    <location>
        <begin position="473"/>
        <end position="483"/>
    </location>
</feature>
<dbReference type="RefSeq" id="XP_034249863.1">
    <property type="nucleotide sequence ID" value="XM_034393972.1"/>
</dbReference>
<sequence length="646" mass="70642">MPLPKRMVEPVLVSRNTIPDGLTLPSELEAATNGTLANIIRQLSSLSRHAEDLFGELEREAHNLQDRSNSLQARIDKLAIKVTQLDSNVEEVSLQDIHMRKAFKSTVVFDQQVVSRDTMPTAMLETYQQCDKPPPLRKLNPYRDDGKDGLKFYTDPNYFFDLWRQEMLKDTERMMHDRGKKPHRPRNEGGGGRHKKRVRQPHNTRERQKQLAVGHGEYIMPQNVHYRTPQPVQHPDEALLVMDSRPPRPNSIEVRSNYPDHADGHYSPQPSIHSQQSQYGQTSQYGQPVGQHYSQTQQYASQHMQQQLAQQGQIGQMNASQPPAPLSPSDTSHYKSNYAGSYEDSGYYGTDAYTSPNSSIYGRSAAARANSQRPSQPPPAPPSANNSSNSTPTGTSATNTPTRGRSMSAGRDTLPPPPPPPTEVTTNGPVSGSAALPGLPGLPSHLLNRTNSASGSRSGSPHSTPTPTPPRQLSRDETPEPLHNDMLPPPPLPPIADMPPAAAPPPPPPPPPLPSALPNGLGKAPGSTSPPLTINGDVGKSPNKQIISSSPPKTSPPKMGDQVAARKVHNIGPVCDTRNDLLKAIRDGIKLRKVEKIEQKEVERVNALHDVASILARRVAVEFSDSDSASESEYDSDGWVEQETSA</sequence>
<keyword evidence="5 7" id="KW-0009">Actin-binding</keyword>
<feature type="compositionally biased region" description="Low complexity" evidence="9">
    <location>
        <begin position="383"/>
        <end position="404"/>
    </location>
</feature>
<feature type="coiled-coil region" evidence="8">
    <location>
        <begin position="47"/>
        <end position="81"/>
    </location>
</feature>
<dbReference type="FunCoup" id="A0A6P8ZWU3">
    <property type="interactions" value="877"/>
</dbReference>
<dbReference type="KEGG" id="tpal:117650501"/>
<dbReference type="GeneID" id="117650501"/>
<reference evidence="12" key="1">
    <citation type="submission" date="2025-08" db="UniProtKB">
        <authorList>
            <consortium name="RefSeq"/>
        </authorList>
    </citation>
    <scope>IDENTIFICATION</scope>
    <source>
        <tissue evidence="12">Total insect</tissue>
    </source>
</reference>
<dbReference type="GO" id="GO:0030036">
    <property type="term" value="P:actin cytoskeleton organization"/>
    <property type="evidence" value="ECO:0007669"/>
    <property type="project" value="UniProtKB-UniRule"/>
</dbReference>
<keyword evidence="8" id="KW-0175">Coiled coil</keyword>
<feature type="compositionally biased region" description="Low complexity" evidence="9">
    <location>
        <begin position="431"/>
        <end position="444"/>
    </location>
</feature>
<dbReference type="GO" id="GO:0003779">
    <property type="term" value="F:actin binding"/>
    <property type="evidence" value="ECO:0007669"/>
    <property type="project" value="UniProtKB-UniRule"/>
</dbReference>
<keyword evidence="6 7" id="KW-0206">Cytoskeleton</keyword>
<evidence type="ECO:0000256" key="4">
    <source>
        <dbReference type="ARBA" id="ARBA00022553"/>
    </source>
</evidence>
<dbReference type="InParanoid" id="A0A6P8ZWU3"/>
<dbReference type="Gene3D" id="1.20.5.340">
    <property type="match status" value="1"/>
</dbReference>
<dbReference type="Proteomes" id="UP000515158">
    <property type="component" value="Unplaced"/>
</dbReference>
<dbReference type="GO" id="GO:2000601">
    <property type="term" value="P:positive regulation of Arp2/3 complex-mediated actin nucleation"/>
    <property type="evidence" value="ECO:0007669"/>
    <property type="project" value="TreeGrafter"/>
</dbReference>
<dbReference type="PANTHER" id="PTHR12902:SF1">
    <property type="entry name" value="WISKOTT-ALDRICH SYNDROME PROTEIN FAMILY MEMBER"/>
    <property type="match status" value="1"/>
</dbReference>
<feature type="domain" description="WH2" evidence="10">
    <location>
        <begin position="577"/>
        <end position="594"/>
    </location>
</feature>
<dbReference type="Gene3D" id="6.10.280.150">
    <property type="match status" value="2"/>
</dbReference>
<gene>
    <name evidence="12" type="primary">LOC117650501</name>
</gene>
<organism evidence="12">
    <name type="scientific">Thrips palmi</name>
    <name type="common">Melon thrips</name>
    <dbReference type="NCBI Taxonomy" id="161013"/>
    <lineage>
        <taxon>Eukaryota</taxon>
        <taxon>Metazoa</taxon>
        <taxon>Ecdysozoa</taxon>
        <taxon>Arthropoda</taxon>
        <taxon>Hexapoda</taxon>
        <taxon>Insecta</taxon>
        <taxon>Pterygota</taxon>
        <taxon>Neoptera</taxon>
        <taxon>Paraneoptera</taxon>
        <taxon>Thysanoptera</taxon>
        <taxon>Terebrantia</taxon>
        <taxon>Thripoidea</taxon>
        <taxon>Thripidae</taxon>
        <taxon>Thrips</taxon>
    </lineage>
</organism>
<accession>A0A6P8ZWU3</accession>
<evidence type="ECO:0000256" key="5">
    <source>
        <dbReference type="ARBA" id="ARBA00023203"/>
    </source>
</evidence>
<feature type="region of interest" description="Disordered" evidence="9">
    <location>
        <begin position="174"/>
        <end position="214"/>
    </location>
</feature>